<organism evidence="5 6">
    <name type="scientific">Thermocoleostomius sinensis A174</name>
    <dbReference type="NCBI Taxonomy" id="2016057"/>
    <lineage>
        <taxon>Bacteria</taxon>
        <taxon>Bacillati</taxon>
        <taxon>Cyanobacteriota</taxon>
        <taxon>Cyanophyceae</taxon>
        <taxon>Oculatellales</taxon>
        <taxon>Oculatellaceae</taxon>
        <taxon>Thermocoleostomius</taxon>
    </lineage>
</organism>
<dbReference type="SUPFAM" id="SSF46689">
    <property type="entry name" value="Homeodomain-like"/>
    <property type="match status" value="2"/>
</dbReference>
<dbReference type="Proteomes" id="UP001163152">
    <property type="component" value="Chromosome"/>
</dbReference>
<dbReference type="EMBL" id="CP113797">
    <property type="protein sequence ID" value="WAL62623.1"/>
    <property type="molecule type" value="Genomic_DNA"/>
</dbReference>
<dbReference type="SMART" id="SM00342">
    <property type="entry name" value="HTH_ARAC"/>
    <property type="match status" value="1"/>
</dbReference>
<dbReference type="AlphaFoldDB" id="A0A9E8ZGB9"/>
<sequence length="330" mass="37132">MSLDLTAREEDELWLEAEQQCPPVTSIDRLETIHMMPSRLGRGYIRVMELCPGLELAIFHETYAEDYICRGVEHSHLVQFMMHLSGVVDSGDFLYQDATQSYVGGSGLQPSVTSTHRANQPEVGVNIHLQPHLLHQFFATPTGELPSELQPLIQGEDWQRVFSPKVTRTMRSVVQQIIDCPYLGITKRLYLQGKVFELMALQLEGMLSHEAATPSDSLKADTIARIHYAAEILRSRLESPLLQTELAQFVGVSDRTLRRGFQAVFGTTVLGYLTEQRLIQAEQLLRQGFTVAEVVYRCGYSNQGHFAAAFKRKFGITPKQCAMGQKSAYP</sequence>
<evidence type="ECO:0000313" key="5">
    <source>
        <dbReference type="EMBL" id="WAL62623.1"/>
    </source>
</evidence>
<dbReference type="GO" id="GO:0003700">
    <property type="term" value="F:DNA-binding transcription factor activity"/>
    <property type="evidence" value="ECO:0007669"/>
    <property type="project" value="InterPro"/>
</dbReference>
<dbReference type="Gene3D" id="1.10.10.60">
    <property type="entry name" value="Homeodomain-like"/>
    <property type="match status" value="1"/>
</dbReference>
<name>A0A9E8ZGB9_9CYAN</name>
<reference evidence="5" key="1">
    <citation type="submission" date="2022-12" db="EMBL/GenBank/DDBJ databases">
        <title>Polyphasic identification of a Novel Hot-Spring Cyanobacterium Ocullathermofonsia sinensis gen nov. sp. nov. and Genomic Insights on its Adaptations to the Thermal Habitat.</title>
        <authorList>
            <person name="Daroch M."/>
            <person name="Tang J."/>
            <person name="Jiang Y."/>
        </authorList>
    </citation>
    <scope>NUCLEOTIDE SEQUENCE</scope>
    <source>
        <strain evidence="5">PKUAC-SCTA174</strain>
    </source>
</reference>
<dbReference type="PANTHER" id="PTHR47893:SF1">
    <property type="entry name" value="REGULATORY PROTEIN PCHR"/>
    <property type="match status" value="1"/>
</dbReference>
<keyword evidence="3" id="KW-0804">Transcription</keyword>
<dbReference type="InterPro" id="IPR018060">
    <property type="entry name" value="HTH_AraC"/>
</dbReference>
<evidence type="ECO:0000259" key="4">
    <source>
        <dbReference type="PROSITE" id="PS01124"/>
    </source>
</evidence>
<evidence type="ECO:0000256" key="3">
    <source>
        <dbReference type="ARBA" id="ARBA00023163"/>
    </source>
</evidence>
<dbReference type="PANTHER" id="PTHR47893">
    <property type="entry name" value="REGULATORY PROTEIN PCHR"/>
    <property type="match status" value="1"/>
</dbReference>
<evidence type="ECO:0000313" key="6">
    <source>
        <dbReference type="Proteomes" id="UP001163152"/>
    </source>
</evidence>
<dbReference type="Pfam" id="PF12833">
    <property type="entry name" value="HTH_18"/>
    <property type="match status" value="1"/>
</dbReference>
<keyword evidence="6" id="KW-1185">Reference proteome</keyword>
<gene>
    <name evidence="5" type="ORF">OXH18_11715</name>
</gene>
<proteinExistence type="predicted"/>
<dbReference type="GO" id="GO:0043565">
    <property type="term" value="F:sequence-specific DNA binding"/>
    <property type="evidence" value="ECO:0007669"/>
    <property type="project" value="InterPro"/>
</dbReference>
<dbReference type="InterPro" id="IPR009057">
    <property type="entry name" value="Homeodomain-like_sf"/>
</dbReference>
<feature type="domain" description="HTH araC/xylS-type" evidence="4">
    <location>
        <begin position="227"/>
        <end position="324"/>
    </location>
</feature>
<evidence type="ECO:0000256" key="2">
    <source>
        <dbReference type="ARBA" id="ARBA00023125"/>
    </source>
</evidence>
<dbReference type="KEGG" id="tsin:OXH18_11715"/>
<dbReference type="InterPro" id="IPR020449">
    <property type="entry name" value="Tscrpt_reg_AraC-type_HTH"/>
</dbReference>
<protein>
    <submittedName>
        <fullName evidence="5">AraC family transcriptional regulator</fullName>
    </submittedName>
</protein>
<dbReference type="RefSeq" id="WP_268612962.1">
    <property type="nucleotide sequence ID" value="NZ_CP113797.1"/>
</dbReference>
<evidence type="ECO:0000256" key="1">
    <source>
        <dbReference type="ARBA" id="ARBA00023015"/>
    </source>
</evidence>
<keyword evidence="2" id="KW-0238">DNA-binding</keyword>
<dbReference type="PRINTS" id="PR00032">
    <property type="entry name" value="HTHARAC"/>
</dbReference>
<keyword evidence="1" id="KW-0805">Transcription regulation</keyword>
<accession>A0A9E8ZGB9</accession>
<dbReference type="PROSITE" id="PS01124">
    <property type="entry name" value="HTH_ARAC_FAMILY_2"/>
    <property type="match status" value="1"/>
</dbReference>
<dbReference type="InterPro" id="IPR053142">
    <property type="entry name" value="PchR_regulatory_protein"/>
</dbReference>